<dbReference type="GO" id="GO:0008270">
    <property type="term" value="F:zinc ion binding"/>
    <property type="evidence" value="ECO:0007669"/>
    <property type="project" value="InterPro"/>
</dbReference>
<dbReference type="HOGENOM" id="CLU_408363_0_0_1"/>
<keyword evidence="4" id="KW-0805">Transcription regulation</keyword>
<dbReference type="GO" id="GO:0043565">
    <property type="term" value="F:sequence-specific DNA binding"/>
    <property type="evidence" value="ECO:0007669"/>
    <property type="project" value="TreeGrafter"/>
</dbReference>
<proteinExistence type="predicted"/>
<accession>K1WB80</accession>
<feature type="compositionally biased region" description="Basic and acidic residues" evidence="8">
    <location>
        <begin position="44"/>
        <end position="64"/>
    </location>
</feature>
<dbReference type="InParanoid" id="K1WB80"/>
<evidence type="ECO:0000256" key="1">
    <source>
        <dbReference type="ARBA" id="ARBA00004123"/>
    </source>
</evidence>
<keyword evidence="2" id="KW-0479">Metal-binding</keyword>
<keyword evidence="11" id="KW-1185">Reference proteome</keyword>
<evidence type="ECO:0000256" key="4">
    <source>
        <dbReference type="ARBA" id="ARBA00023015"/>
    </source>
</evidence>
<evidence type="ECO:0000259" key="9">
    <source>
        <dbReference type="Pfam" id="PF04082"/>
    </source>
</evidence>
<feature type="domain" description="Xylanolytic transcriptional activator regulatory" evidence="9">
    <location>
        <begin position="307"/>
        <end position="416"/>
    </location>
</feature>
<gene>
    <name evidence="10" type="ORF">A1Q2_06677</name>
</gene>
<dbReference type="AlphaFoldDB" id="K1WB80"/>
<evidence type="ECO:0000256" key="2">
    <source>
        <dbReference type="ARBA" id="ARBA00022723"/>
    </source>
</evidence>
<dbReference type="PANTHER" id="PTHR47782">
    <property type="entry name" value="ZN(II)2CYS6 TRANSCRIPTION FACTOR (EUROFUNG)-RELATED"/>
    <property type="match status" value="1"/>
</dbReference>
<sequence>MPTVPEHVLSSATPIRLCPQANVNKPQACQACQQRKRKETTRLLDLRQEEDPMRLRGQDYRQESSKVSSPLTASPDVSFLTDLLKSVEEKDKRIATLEALVQSQLPGVVIKSLSNDELSALSLSAPGPSTAPPPPLPGPLAPKPGPSRHDATFVAGKGSEKMSPALLASVEERLANLDFTAPSSKLRSVPTLKLTVVSFMHSQLGANAESLETVTDFTNVAVWPPFDLGAKCIRAFVQNNATCPIFRESEMLEWWVAPGGFANPQLARDLQRQPGRDGDTAADVHGDKIDTTLLRNRALSNLSAVLKTESGVTCVSSLFLLSFWSVFDSGGPDLVPIFPIIVELAQYYKLHQEPNPSLPIEEQDRRRILFWSIYNQEKGMAGVLQTPVELKDENITVSLPLRLDDLGPLTEGADPVTWYRHMTAMRQIFWDVFHFAWKAKPNDEMRASLQMRLDEWHARNPRGDAGEGDNYFDLYYHTIRAQLYRPTTDVVPVWQLAILEVSAFKSLSVAMKLYQERKWVDNPFHLSHAIAMGMSLLYSLLQNCRTDPSKQEDPDWRNRAISMIAQCQEVVSLICSGWPQISHLSRAFNELSNRILTTICGSYPNPLAENAPPPDMAPRLPEDGQPLPMDGLPGHTPNSDDAMWLNGAISNLQNTEIEMNPADLEAFMESIGWSQEWAMGGGMGFDGTPVAPLA</sequence>
<evidence type="ECO:0000313" key="10">
    <source>
        <dbReference type="EMBL" id="EKC98923.1"/>
    </source>
</evidence>
<feature type="compositionally biased region" description="Pro residues" evidence="8">
    <location>
        <begin position="129"/>
        <end position="145"/>
    </location>
</feature>
<keyword evidence="5" id="KW-0238">DNA-binding</keyword>
<evidence type="ECO:0000313" key="11">
    <source>
        <dbReference type="Proteomes" id="UP000006757"/>
    </source>
</evidence>
<feature type="region of interest" description="Disordered" evidence="8">
    <location>
        <begin position="44"/>
        <end position="72"/>
    </location>
</feature>
<dbReference type="Proteomes" id="UP000006757">
    <property type="component" value="Unassembled WGS sequence"/>
</dbReference>
<evidence type="ECO:0000256" key="6">
    <source>
        <dbReference type="ARBA" id="ARBA00023163"/>
    </source>
</evidence>
<organism evidence="10 11">
    <name type="scientific">Trichosporon asahii var. asahii (strain CBS 8904)</name>
    <name type="common">Yeast</name>
    <dbReference type="NCBI Taxonomy" id="1220162"/>
    <lineage>
        <taxon>Eukaryota</taxon>
        <taxon>Fungi</taxon>
        <taxon>Dikarya</taxon>
        <taxon>Basidiomycota</taxon>
        <taxon>Agaricomycotina</taxon>
        <taxon>Tremellomycetes</taxon>
        <taxon>Trichosporonales</taxon>
        <taxon>Trichosporonaceae</taxon>
        <taxon>Trichosporon</taxon>
    </lineage>
</organism>
<dbReference type="GO" id="GO:0045944">
    <property type="term" value="P:positive regulation of transcription by RNA polymerase II"/>
    <property type="evidence" value="ECO:0007669"/>
    <property type="project" value="TreeGrafter"/>
</dbReference>
<name>K1WB80_TRIAC</name>
<dbReference type="GO" id="GO:0005634">
    <property type="term" value="C:nucleus"/>
    <property type="evidence" value="ECO:0007669"/>
    <property type="project" value="UniProtKB-SubCell"/>
</dbReference>
<dbReference type="InterPro" id="IPR052202">
    <property type="entry name" value="Yeast_MetPath_Reg"/>
</dbReference>
<dbReference type="EMBL" id="AMBO01000378">
    <property type="protein sequence ID" value="EKC98923.1"/>
    <property type="molecule type" value="Genomic_DNA"/>
</dbReference>
<dbReference type="InterPro" id="IPR007219">
    <property type="entry name" value="XnlR_reg_dom"/>
</dbReference>
<evidence type="ECO:0000256" key="7">
    <source>
        <dbReference type="ARBA" id="ARBA00023242"/>
    </source>
</evidence>
<feature type="region of interest" description="Disordered" evidence="8">
    <location>
        <begin position="121"/>
        <end position="153"/>
    </location>
</feature>
<evidence type="ECO:0000256" key="5">
    <source>
        <dbReference type="ARBA" id="ARBA00023125"/>
    </source>
</evidence>
<comment type="subcellular location">
    <subcellularLocation>
        <location evidence="1">Nucleus</location>
    </subcellularLocation>
</comment>
<evidence type="ECO:0000256" key="8">
    <source>
        <dbReference type="SAM" id="MobiDB-lite"/>
    </source>
</evidence>
<evidence type="ECO:0000256" key="3">
    <source>
        <dbReference type="ARBA" id="ARBA00022833"/>
    </source>
</evidence>
<dbReference type="GO" id="GO:0000981">
    <property type="term" value="F:DNA-binding transcription factor activity, RNA polymerase II-specific"/>
    <property type="evidence" value="ECO:0007669"/>
    <property type="project" value="TreeGrafter"/>
</dbReference>
<protein>
    <recommendedName>
        <fullName evidence="9">Xylanolytic transcriptional activator regulatory domain-containing protein</fullName>
    </recommendedName>
</protein>
<dbReference type="STRING" id="1220162.K1WB80"/>
<comment type="caution">
    <text evidence="10">The sequence shown here is derived from an EMBL/GenBank/DDBJ whole genome shotgun (WGS) entry which is preliminary data.</text>
</comment>
<dbReference type="CDD" id="cd12148">
    <property type="entry name" value="fungal_TF_MHR"/>
    <property type="match status" value="1"/>
</dbReference>
<dbReference type="PANTHER" id="PTHR47782:SF12">
    <property type="entry name" value="ZN(II)2CYS6 TRANSCRIPTION FACTOR (EUROFUNG)"/>
    <property type="match status" value="1"/>
</dbReference>
<keyword evidence="6" id="KW-0804">Transcription</keyword>
<keyword evidence="7" id="KW-0539">Nucleus</keyword>
<dbReference type="Pfam" id="PF04082">
    <property type="entry name" value="Fungal_trans"/>
    <property type="match status" value="1"/>
</dbReference>
<reference evidence="10 11" key="1">
    <citation type="journal article" date="2012" name="Eukaryot. Cell">
        <title>Genome sequence of the Trichosporon asahii environmental strain CBS 8904.</title>
        <authorList>
            <person name="Yang R.Y."/>
            <person name="Li H.T."/>
            <person name="Zhu H."/>
            <person name="Zhou G.P."/>
            <person name="Wang M."/>
            <person name="Wang L."/>
        </authorList>
    </citation>
    <scope>NUCLEOTIDE SEQUENCE [LARGE SCALE GENOMIC DNA]</scope>
    <source>
        <strain evidence="10 11">CBS 8904</strain>
    </source>
</reference>
<dbReference type="GO" id="GO:0006351">
    <property type="term" value="P:DNA-templated transcription"/>
    <property type="evidence" value="ECO:0007669"/>
    <property type="project" value="InterPro"/>
</dbReference>
<keyword evidence="3" id="KW-0862">Zinc</keyword>